<evidence type="ECO:0000313" key="2">
    <source>
        <dbReference type="EMBL" id="CDW45753.1"/>
    </source>
</evidence>
<dbReference type="InterPro" id="IPR050951">
    <property type="entry name" value="Retrovirus_Pol_polyprotein"/>
</dbReference>
<sequence length="83" mass="9411">MDRFKRWSEVMPIPDITSKTIVSNFLSGWISRFEVPETIVSDRGTQFTSSLWIGVCRTLGIGCKNTTSYHPESNGLKTFPQIL</sequence>
<dbReference type="PANTHER" id="PTHR37984:SF15">
    <property type="entry name" value="INTEGRASE CATALYTIC DOMAIN-CONTAINING PROTEIN"/>
    <property type="match status" value="1"/>
</dbReference>
<organism evidence="2">
    <name type="scientific">Lepeophtheirus salmonis</name>
    <name type="common">Salmon louse</name>
    <name type="synonym">Caligus salmonis</name>
    <dbReference type="NCBI Taxonomy" id="72036"/>
    <lineage>
        <taxon>Eukaryota</taxon>
        <taxon>Metazoa</taxon>
        <taxon>Ecdysozoa</taxon>
        <taxon>Arthropoda</taxon>
        <taxon>Crustacea</taxon>
        <taxon>Multicrustacea</taxon>
        <taxon>Hexanauplia</taxon>
        <taxon>Copepoda</taxon>
        <taxon>Siphonostomatoida</taxon>
        <taxon>Caligidae</taxon>
        <taxon>Lepeophtheirus</taxon>
    </lineage>
</organism>
<dbReference type="InterPro" id="IPR001584">
    <property type="entry name" value="Integrase_cat-core"/>
</dbReference>
<dbReference type="PANTHER" id="PTHR37984">
    <property type="entry name" value="PROTEIN CBG26694"/>
    <property type="match status" value="1"/>
</dbReference>
<accession>A0A0K2V5D0</accession>
<dbReference type="Gene3D" id="3.30.420.10">
    <property type="entry name" value="Ribonuclease H-like superfamily/Ribonuclease H"/>
    <property type="match status" value="1"/>
</dbReference>
<proteinExistence type="predicted"/>
<dbReference type="GO" id="GO:0015074">
    <property type="term" value="P:DNA integration"/>
    <property type="evidence" value="ECO:0007669"/>
    <property type="project" value="InterPro"/>
</dbReference>
<dbReference type="PROSITE" id="PS50994">
    <property type="entry name" value="INTEGRASE"/>
    <property type="match status" value="1"/>
</dbReference>
<protein>
    <recommendedName>
        <fullName evidence="1">Integrase catalytic domain-containing protein</fullName>
    </recommendedName>
</protein>
<dbReference type="GO" id="GO:0003676">
    <property type="term" value="F:nucleic acid binding"/>
    <property type="evidence" value="ECO:0007669"/>
    <property type="project" value="InterPro"/>
</dbReference>
<dbReference type="InterPro" id="IPR012337">
    <property type="entry name" value="RNaseH-like_sf"/>
</dbReference>
<dbReference type="Pfam" id="PF00665">
    <property type="entry name" value="rve"/>
    <property type="match status" value="1"/>
</dbReference>
<name>A0A0K2V5D0_LEPSM</name>
<reference evidence="2" key="1">
    <citation type="submission" date="2014-05" db="EMBL/GenBank/DDBJ databases">
        <authorList>
            <person name="Chronopoulou M."/>
        </authorList>
    </citation>
    <scope>NUCLEOTIDE SEQUENCE</scope>
    <source>
        <tissue evidence="2">Whole organism</tissue>
    </source>
</reference>
<evidence type="ECO:0000259" key="1">
    <source>
        <dbReference type="PROSITE" id="PS50994"/>
    </source>
</evidence>
<dbReference type="EMBL" id="HACA01028392">
    <property type="protein sequence ID" value="CDW45753.1"/>
    <property type="molecule type" value="Transcribed_RNA"/>
</dbReference>
<dbReference type="AlphaFoldDB" id="A0A0K2V5D0"/>
<dbReference type="InterPro" id="IPR036397">
    <property type="entry name" value="RNaseH_sf"/>
</dbReference>
<dbReference type="SUPFAM" id="SSF53098">
    <property type="entry name" value="Ribonuclease H-like"/>
    <property type="match status" value="1"/>
</dbReference>
<feature type="domain" description="Integrase catalytic" evidence="1">
    <location>
        <begin position="1"/>
        <end position="83"/>
    </location>
</feature>